<gene>
    <name evidence="3" type="ORF">ZMTM_14180</name>
</gene>
<dbReference type="GO" id="GO:0003677">
    <property type="term" value="F:DNA binding"/>
    <property type="evidence" value="ECO:0007669"/>
    <property type="project" value="UniProtKB-KW"/>
</dbReference>
<protein>
    <submittedName>
        <fullName evidence="3">Transcriptional regulator</fullName>
    </submittedName>
</protein>
<keyword evidence="4" id="KW-1185">Reference proteome</keyword>
<dbReference type="InterPro" id="IPR010982">
    <property type="entry name" value="Lambda_DNA-bd_dom_sf"/>
</dbReference>
<keyword evidence="1" id="KW-0238">DNA-binding</keyword>
<dbReference type="PANTHER" id="PTHR46558:SF4">
    <property type="entry name" value="DNA-BIDING PHAGE PROTEIN"/>
    <property type="match status" value="1"/>
</dbReference>
<dbReference type="AlphaFoldDB" id="A0A8D5FZK0"/>
<dbReference type="Pfam" id="PF01381">
    <property type="entry name" value="HTH_3"/>
    <property type="match status" value="1"/>
</dbReference>
<dbReference type="EMBL" id="AP024110">
    <property type="protein sequence ID" value="BCM25159.1"/>
    <property type="molecule type" value="Genomic_DNA"/>
</dbReference>
<dbReference type="RefSeq" id="WP_221763280.1">
    <property type="nucleotide sequence ID" value="NZ_AP024110.1"/>
</dbReference>
<evidence type="ECO:0000313" key="3">
    <source>
        <dbReference type="EMBL" id="BCM25159.1"/>
    </source>
</evidence>
<dbReference type="SMART" id="SM00530">
    <property type="entry name" value="HTH_XRE"/>
    <property type="match status" value="1"/>
</dbReference>
<evidence type="ECO:0000313" key="4">
    <source>
        <dbReference type="Proteomes" id="UP000826722"/>
    </source>
</evidence>
<accession>A0A8D5FZK0</accession>
<dbReference type="KEGG" id="mpau:ZMTM_14180"/>
<dbReference type="SUPFAM" id="SSF47413">
    <property type="entry name" value="lambda repressor-like DNA-binding domains"/>
    <property type="match status" value="1"/>
</dbReference>
<dbReference type="CDD" id="cd00093">
    <property type="entry name" value="HTH_XRE"/>
    <property type="match status" value="1"/>
</dbReference>
<proteinExistence type="predicted"/>
<evidence type="ECO:0000259" key="2">
    <source>
        <dbReference type="SMART" id="SM00530"/>
    </source>
</evidence>
<dbReference type="PANTHER" id="PTHR46558">
    <property type="entry name" value="TRACRIPTIONAL REGULATORY PROTEIN-RELATED-RELATED"/>
    <property type="match status" value="1"/>
</dbReference>
<name>A0A8D5FZK0_9PROT</name>
<dbReference type="InterPro" id="IPR001387">
    <property type="entry name" value="Cro/C1-type_HTH"/>
</dbReference>
<sequence length="114" mass="12544">MNTLEEAALAKKIGQIISTKREKLGMTQGQLAEKLNIGYEAVSRIERGKIIPSVTKLYDLASIFNCKVSDFLDAASHRSTDQAEYIAGLLSNLSEADRKMIVEVVETIASRLTN</sequence>
<dbReference type="Gene3D" id="1.10.260.40">
    <property type="entry name" value="lambda repressor-like DNA-binding domains"/>
    <property type="match status" value="1"/>
</dbReference>
<feature type="domain" description="HTH cro/C1-type" evidence="2">
    <location>
        <begin position="16"/>
        <end position="71"/>
    </location>
</feature>
<evidence type="ECO:0000256" key="1">
    <source>
        <dbReference type="ARBA" id="ARBA00023125"/>
    </source>
</evidence>
<dbReference type="Proteomes" id="UP000826722">
    <property type="component" value="Chromosome"/>
</dbReference>
<reference evidence="3" key="1">
    <citation type="journal article" date="2021" name="Arch. Microbiol.">
        <title>Methyloradius palustris gen. nov., sp. nov., a methanol-oxidizing bacterium isolated from snow.</title>
        <authorList>
            <person name="Miyadera T."/>
            <person name="Kojima H."/>
            <person name="Fukui M."/>
        </authorList>
    </citation>
    <scope>NUCLEOTIDE SEQUENCE</scope>
    <source>
        <strain evidence="3">Zm11</strain>
    </source>
</reference>
<organism evidence="3 4">
    <name type="scientific">Methyloradius palustris</name>
    <dbReference type="NCBI Taxonomy" id="2778876"/>
    <lineage>
        <taxon>Bacteria</taxon>
        <taxon>Pseudomonadati</taxon>
        <taxon>Pseudomonadota</taxon>
        <taxon>Betaproteobacteria</taxon>
        <taxon>Nitrosomonadales</taxon>
        <taxon>Methylophilaceae</taxon>
        <taxon>Methyloradius</taxon>
    </lineage>
</organism>